<proteinExistence type="predicted"/>
<protein>
    <submittedName>
        <fullName evidence="1">Uncharacterized protein</fullName>
    </submittedName>
</protein>
<keyword evidence="2" id="KW-1185">Reference proteome</keyword>
<accession>A0A8H6Z4T8</accession>
<dbReference type="EMBL" id="JACAZI010000001">
    <property type="protein sequence ID" value="KAF7372338.1"/>
    <property type="molecule type" value="Genomic_DNA"/>
</dbReference>
<dbReference type="Proteomes" id="UP000620124">
    <property type="component" value="Unassembled WGS sequence"/>
</dbReference>
<reference evidence="1" key="1">
    <citation type="submission" date="2020-05" db="EMBL/GenBank/DDBJ databases">
        <title>Mycena genomes resolve the evolution of fungal bioluminescence.</title>
        <authorList>
            <person name="Tsai I.J."/>
        </authorList>
    </citation>
    <scope>NUCLEOTIDE SEQUENCE</scope>
    <source>
        <strain evidence="1">CCC161011</strain>
    </source>
</reference>
<gene>
    <name evidence="1" type="ORF">MVEN_00094000</name>
</gene>
<sequence length="85" mass="9796">MYRVTAFVLQSNAPQRLRIRSLTERIPGLTSQYSTIISSESQHHPNNIGFWVCLCVAKIRLAQLLWRQVACALRLADFAHNFPDR</sequence>
<evidence type="ECO:0000313" key="2">
    <source>
        <dbReference type="Proteomes" id="UP000620124"/>
    </source>
</evidence>
<organism evidence="1 2">
    <name type="scientific">Mycena venus</name>
    <dbReference type="NCBI Taxonomy" id="2733690"/>
    <lineage>
        <taxon>Eukaryota</taxon>
        <taxon>Fungi</taxon>
        <taxon>Dikarya</taxon>
        <taxon>Basidiomycota</taxon>
        <taxon>Agaricomycotina</taxon>
        <taxon>Agaricomycetes</taxon>
        <taxon>Agaricomycetidae</taxon>
        <taxon>Agaricales</taxon>
        <taxon>Marasmiineae</taxon>
        <taxon>Mycenaceae</taxon>
        <taxon>Mycena</taxon>
    </lineage>
</organism>
<evidence type="ECO:0000313" key="1">
    <source>
        <dbReference type="EMBL" id="KAF7372338.1"/>
    </source>
</evidence>
<dbReference type="AlphaFoldDB" id="A0A8H6Z4T8"/>
<name>A0A8H6Z4T8_9AGAR</name>
<dbReference type="OrthoDB" id="10557648at2759"/>
<comment type="caution">
    <text evidence="1">The sequence shown here is derived from an EMBL/GenBank/DDBJ whole genome shotgun (WGS) entry which is preliminary data.</text>
</comment>